<name>A0A3Q9FYA9_STRLT</name>
<dbReference type="OrthoDB" id="4523591at2"/>
<sequence>MSDPTRRTRGEELLLARISAAAGREGLGRRRATHATAARTARAAHAGIRGLLALVRHGGAAGAANARDAARLDLYENGMTVAVKGRIHVVRYDTTSVFRTEAARPGDAGRTGAACALTDVDGERVVLRLPGGPRPGGAPEWWSEVERGVVRAQLPRALAALAGGERLVFGAVWLTGAEIGWGEVRARWSRVRCLRTGPGPGVVALDIDGTWHEPSPTESGIPNTAVLRALVERLGPGGGAR</sequence>
<gene>
    <name evidence="1" type="ORF">EKH77_29390</name>
</gene>
<organism evidence="1 2">
    <name type="scientific">Streptomyces luteoverticillatus</name>
    <name type="common">Streptoverticillium luteoverticillatus</name>
    <dbReference type="NCBI Taxonomy" id="66425"/>
    <lineage>
        <taxon>Bacteria</taxon>
        <taxon>Bacillati</taxon>
        <taxon>Actinomycetota</taxon>
        <taxon>Actinomycetes</taxon>
        <taxon>Kitasatosporales</taxon>
        <taxon>Streptomycetaceae</taxon>
        <taxon>Streptomyces</taxon>
    </lineage>
</organism>
<protein>
    <recommendedName>
        <fullName evidence="3">PE-PGRS family protein</fullName>
    </recommendedName>
</protein>
<evidence type="ECO:0008006" key="3">
    <source>
        <dbReference type="Google" id="ProtNLM"/>
    </source>
</evidence>
<reference evidence="1 2" key="1">
    <citation type="submission" date="2018-12" db="EMBL/GenBank/DDBJ databases">
        <title>The whole draft genome of Streptomyce luteoverticillatus CGMCC 15060.</title>
        <authorList>
            <person name="Feng Z."/>
            <person name="Chen G."/>
            <person name="Zhang J."/>
            <person name="Zhu H."/>
            <person name="Yu X."/>
            <person name="Zhang W."/>
            <person name="Zhang X."/>
        </authorList>
    </citation>
    <scope>NUCLEOTIDE SEQUENCE [LARGE SCALE GENOMIC DNA]</scope>
    <source>
        <strain evidence="1 2">CGMCC 15060</strain>
    </source>
</reference>
<evidence type="ECO:0000313" key="1">
    <source>
        <dbReference type="EMBL" id="AZQ74770.1"/>
    </source>
</evidence>
<dbReference type="AlphaFoldDB" id="A0A3Q9FYA9"/>
<accession>A0A3Q9FYA9</accession>
<proteinExistence type="predicted"/>
<dbReference type="RefSeq" id="WP_126917272.1">
    <property type="nucleotide sequence ID" value="NZ_CP034587.1"/>
</dbReference>
<evidence type="ECO:0000313" key="2">
    <source>
        <dbReference type="Proteomes" id="UP000267900"/>
    </source>
</evidence>
<dbReference type="EMBL" id="CP034587">
    <property type="protein sequence ID" value="AZQ74770.1"/>
    <property type="molecule type" value="Genomic_DNA"/>
</dbReference>
<dbReference type="Proteomes" id="UP000267900">
    <property type="component" value="Chromosome"/>
</dbReference>
<keyword evidence="2" id="KW-1185">Reference proteome</keyword>